<feature type="region of interest" description="Disordered" evidence="1">
    <location>
        <begin position="39"/>
        <end position="70"/>
    </location>
</feature>
<dbReference type="EMBL" id="LVLJ01003744">
    <property type="protein sequence ID" value="OAE19907.1"/>
    <property type="molecule type" value="Genomic_DNA"/>
</dbReference>
<organism evidence="2 3">
    <name type="scientific">Marchantia polymorpha subsp. ruderalis</name>
    <dbReference type="NCBI Taxonomy" id="1480154"/>
    <lineage>
        <taxon>Eukaryota</taxon>
        <taxon>Viridiplantae</taxon>
        <taxon>Streptophyta</taxon>
        <taxon>Embryophyta</taxon>
        <taxon>Marchantiophyta</taxon>
        <taxon>Marchantiopsida</taxon>
        <taxon>Marchantiidae</taxon>
        <taxon>Marchantiales</taxon>
        <taxon>Marchantiaceae</taxon>
        <taxon>Marchantia</taxon>
    </lineage>
</organism>
<evidence type="ECO:0000313" key="2">
    <source>
        <dbReference type="EMBL" id="OAE19907.1"/>
    </source>
</evidence>
<feature type="compositionally biased region" description="Basic and acidic residues" evidence="1">
    <location>
        <begin position="139"/>
        <end position="156"/>
    </location>
</feature>
<evidence type="ECO:0000313" key="3">
    <source>
        <dbReference type="Proteomes" id="UP000077202"/>
    </source>
</evidence>
<feature type="compositionally biased region" description="Basic and acidic residues" evidence="1">
    <location>
        <begin position="110"/>
        <end position="121"/>
    </location>
</feature>
<protein>
    <submittedName>
        <fullName evidence="2">Uncharacterized protein</fullName>
    </submittedName>
</protein>
<dbReference type="Proteomes" id="UP000077202">
    <property type="component" value="Unassembled WGS sequence"/>
</dbReference>
<gene>
    <name evidence="2" type="ORF">AXG93_1130s1610</name>
</gene>
<name>A0A176VH60_MARPO</name>
<keyword evidence="3" id="KW-1185">Reference proteome</keyword>
<reference evidence="2" key="1">
    <citation type="submission" date="2016-03" db="EMBL/GenBank/DDBJ databases">
        <title>Mechanisms controlling the formation of the plant cell surface in tip-growing cells are functionally conserved among land plants.</title>
        <authorList>
            <person name="Honkanen S."/>
            <person name="Jones V.A."/>
            <person name="Morieri G."/>
            <person name="Champion C."/>
            <person name="Hetherington A.J."/>
            <person name="Kelly S."/>
            <person name="Saint-Marcoux D."/>
            <person name="Proust H."/>
            <person name="Prescott H."/>
            <person name="Dolan L."/>
        </authorList>
    </citation>
    <scope>NUCLEOTIDE SEQUENCE [LARGE SCALE GENOMIC DNA]</scope>
    <source>
        <tissue evidence="2">Whole gametophyte</tissue>
    </source>
</reference>
<comment type="caution">
    <text evidence="2">The sequence shown here is derived from an EMBL/GenBank/DDBJ whole genome shotgun (WGS) entry which is preliminary data.</text>
</comment>
<accession>A0A176VH60</accession>
<dbReference type="AlphaFoldDB" id="A0A176VH60"/>
<sequence length="165" mass="18117">MGFGLPSRPAATKGSFDDSLQTTNLQICGSCQIDAAIDFPLPGAPPESRIPCPRAREPESPTQRTAQRSWWRQRWTRIEANWRTGDLPPMLRTQDSRRVSDAAQLRTDIYSRLDLRPEDGQGSKGKAPDAVASAASVVGDERAPSARTRGEFRVSHDVVSVESEA</sequence>
<proteinExistence type="predicted"/>
<feature type="compositionally biased region" description="Polar residues" evidence="1">
    <location>
        <begin position="60"/>
        <end position="70"/>
    </location>
</feature>
<feature type="region of interest" description="Disordered" evidence="1">
    <location>
        <begin position="110"/>
        <end position="165"/>
    </location>
</feature>
<evidence type="ECO:0000256" key="1">
    <source>
        <dbReference type="SAM" id="MobiDB-lite"/>
    </source>
</evidence>